<evidence type="ECO:0000313" key="2">
    <source>
        <dbReference type="Proteomes" id="UP001595075"/>
    </source>
</evidence>
<keyword evidence="2" id="KW-1185">Reference proteome</keyword>
<protein>
    <submittedName>
        <fullName evidence="1">Uncharacterized protein</fullName>
    </submittedName>
</protein>
<comment type="caution">
    <text evidence="1">The sequence shown here is derived from an EMBL/GenBank/DDBJ whole genome shotgun (WGS) entry which is preliminary data.</text>
</comment>
<gene>
    <name evidence="1" type="ORF">VTL71DRAFT_5020</name>
</gene>
<proteinExistence type="predicted"/>
<accession>A0ABR4C125</accession>
<reference evidence="1 2" key="1">
    <citation type="journal article" date="2024" name="Commun. Biol.">
        <title>Comparative genomic analysis of thermophilic fungi reveals convergent evolutionary adaptations and gene losses.</title>
        <authorList>
            <person name="Steindorff A.S."/>
            <person name="Aguilar-Pontes M.V."/>
            <person name="Robinson A.J."/>
            <person name="Andreopoulos B."/>
            <person name="LaButti K."/>
            <person name="Kuo A."/>
            <person name="Mondo S."/>
            <person name="Riley R."/>
            <person name="Otillar R."/>
            <person name="Haridas S."/>
            <person name="Lipzen A."/>
            <person name="Grimwood J."/>
            <person name="Schmutz J."/>
            <person name="Clum A."/>
            <person name="Reid I.D."/>
            <person name="Moisan M.C."/>
            <person name="Butler G."/>
            <person name="Nguyen T.T.M."/>
            <person name="Dewar K."/>
            <person name="Conant G."/>
            <person name="Drula E."/>
            <person name="Henrissat B."/>
            <person name="Hansel C."/>
            <person name="Singer S."/>
            <person name="Hutchinson M.I."/>
            <person name="de Vries R.P."/>
            <person name="Natvig D.O."/>
            <person name="Powell A.J."/>
            <person name="Tsang A."/>
            <person name="Grigoriev I.V."/>
        </authorList>
    </citation>
    <scope>NUCLEOTIDE SEQUENCE [LARGE SCALE GENOMIC DNA]</scope>
    <source>
        <strain evidence="1 2">CBS 494.80</strain>
    </source>
</reference>
<dbReference type="EMBL" id="JAZHXI010000015">
    <property type="protein sequence ID" value="KAL2063216.1"/>
    <property type="molecule type" value="Genomic_DNA"/>
</dbReference>
<sequence>MGLTRGNLEKGANYLLEASVPIVMRLTDGSFEDGATSEKMAPLRWHIDYAGTSITLAHRLRWRLTNAGVKADARMAPSRRRIDYAGDCQTLALRLEQEWLPYAVSSTPLSSSSLG</sequence>
<organism evidence="1 2">
    <name type="scientific">Oculimacula yallundae</name>
    <dbReference type="NCBI Taxonomy" id="86028"/>
    <lineage>
        <taxon>Eukaryota</taxon>
        <taxon>Fungi</taxon>
        <taxon>Dikarya</taxon>
        <taxon>Ascomycota</taxon>
        <taxon>Pezizomycotina</taxon>
        <taxon>Leotiomycetes</taxon>
        <taxon>Helotiales</taxon>
        <taxon>Ploettnerulaceae</taxon>
        <taxon>Oculimacula</taxon>
    </lineage>
</organism>
<dbReference type="Proteomes" id="UP001595075">
    <property type="component" value="Unassembled WGS sequence"/>
</dbReference>
<evidence type="ECO:0000313" key="1">
    <source>
        <dbReference type="EMBL" id="KAL2063216.1"/>
    </source>
</evidence>
<name>A0ABR4C125_9HELO</name>